<accession>G5HQD9</accession>
<dbReference type="AlphaFoldDB" id="G5HQD9"/>
<sequence length="43" mass="5058">GNSRKVITLPKEESYREHRKAARQSEYIARQGREALEKLRNMG</sequence>
<dbReference type="EMBL" id="ADLJ01000043">
    <property type="protein sequence ID" value="EHE96369.1"/>
    <property type="molecule type" value="Genomic_DNA"/>
</dbReference>
<evidence type="ECO:0000313" key="3">
    <source>
        <dbReference type="Proteomes" id="UP000003763"/>
    </source>
</evidence>
<name>G5HQD9_9FIRM</name>
<reference evidence="2 3" key="1">
    <citation type="submission" date="2011-08" db="EMBL/GenBank/DDBJ databases">
        <title>The Genome Sequence of Clostridium citroniae WAL-17108.</title>
        <authorList>
            <consortium name="The Broad Institute Genome Sequencing Platform"/>
            <person name="Earl A."/>
            <person name="Ward D."/>
            <person name="Feldgarden M."/>
            <person name="Gevers D."/>
            <person name="Finegold S.M."/>
            <person name="Summanen P.H."/>
            <person name="Molitoris D.R."/>
            <person name="Vaisanen M.L."/>
            <person name="Daigneault M."/>
            <person name="Allen-Vercoe E."/>
            <person name="Young S.K."/>
            <person name="Zeng Q."/>
            <person name="Gargeya S."/>
            <person name="Fitzgerald M."/>
            <person name="Haas B."/>
            <person name="Abouelleil A."/>
            <person name="Alvarado L."/>
            <person name="Arachchi H.M."/>
            <person name="Berlin A."/>
            <person name="Brown A."/>
            <person name="Chapman S.B."/>
            <person name="Chen Z."/>
            <person name="Dunbar C."/>
            <person name="Freedman E."/>
            <person name="Gearin G."/>
            <person name="Gellesch M."/>
            <person name="Goldberg J."/>
            <person name="Griggs A."/>
            <person name="Gujja S."/>
            <person name="Heiman D."/>
            <person name="Howarth C."/>
            <person name="Larson L."/>
            <person name="Lui A."/>
            <person name="MacDonald P.J.P."/>
            <person name="Montmayeur A."/>
            <person name="Murphy C."/>
            <person name="Neiman D."/>
            <person name="Pearson M."/>
            <person name="Priest M."/>
            <person name="Roberts A."/>
            <person name="Saif S."/>
            <person name="Shea T."/>
            <person name="Shenoy N."/>
            <person name="Sisk P."/>
            <person name="Stolte C."/>
            <person name="Sykes S."/>
            <person name="Wortman J."/>
            <person name="Nusbaum C."/>
            <person name="Birren B."/>
        </authorList>
    </citation>
    <scope>NUCLEOTIDE SEQUENCE [LARGE SCALE GENOMIC DNA]</scope>
    <source>
        <strain evidence="2 3">WAL-17108</strain>
    </source>
</reference>
<protein>
    <submittedName>
        <fullName evidence="2">Uncharacterized protein</fullName>
    </submittedName>
</protein>
<evidence type="ECO:0000313" key="2">
    <source>
        <dbReference type="EMBL" id="EHE96369.1"/>
    </source>
</evidence>
<comment type="caution">
    <text evidence="2">The sequence shown here is derived from an EMBL/GenBank/DDBJ whole genome shotgun (WGS) entry which is preliminary data.</text>
</comment>
<dbReference type="Proteomes" id="UP000003763">
    <property type="component" value="Unassembled WGS sequence"/>
</dbReference>
<evidence type="ECO:0000256" key="1">
    <source>
        <dbReference type="SAM" id="MobiDB-lite"/>
    </source>
</evidence>
<feature type="region of interest" description="Disordered" evidence="1">
    <location>
        <begin position="1"/>
        <end position="24"/>
    </location>
</feature>
<gene>
    <name evidence="2" type="ORF">HMPREF9469_04801</name>
</gene>
<organism evidence="2 3">
    <name type="scientific">[Clostridium] citroniae WAL-17108</name>
    <dbReference type="NCBI Taxonomy" id="742733"/>
    <lineage>
        <taxon>Bacteria</taxon>
        <taxon>Bacillati</taxon>
        <taxon>Bacillota</taxon>
        <taxon>Clostridia</taxon>
        <taxon>Lachnospirales</taxon>
        <taxon>Lachnospiraceae</taxon>
        <taxon>Enterocloster</taxon>
    </lineage>
</organism>
<feature type="non-terminal residue" evidence="2">
    <location>
        <position position="1"/>
    </location>
</feature>
<proteinExistence type="predicted"/>
<dbReference type="HOGENOM" id="CLU_3226054_0_0_9"/>